<comment type="caution">
    <text evidence="2">The sequence shown here is derived from an EMBL/GenBank/DDBJ whole genome shotgun (WGS) entry which is preliminary data.</text>
</comment>
<organism evidence="2 3">
    <name type="scientific">Planoprotostelium fungivorum</name>
    <dbReference type="NCBI Taxonomy" id="1890364"/>
    <lineage>
        <taxon>Eukaryota</taxon>
        <taxon>Amoebozoa</taxon>
        <taxon>Evosea</taxon>
        <taxon>Variosea</taxon>
        <taxon>Cavosteliida</taxon>
        <taxon>Cavosteliaceae</taxon>
        <taxon>Planoprotostelium</taxon>
    </lineage>
</organism>
<name>A0A2P6N3R1_9EUKA</name>
<dbReference type="FunCoup" id="A0A2P6N3R1">
    <property type="interactions" value="14"/>
</dbReference>
<dbReference type="AlphaFoldDB" id="A0A2P6N3R1"/>
<gene>
    <name evidence="2" type="ORF">PROFUN_13544</name>
</gene>
<dbReference type="PROSITE" id="PS50005">
    <property type="entry name" value="TPR"/>
    <property type="match status" value="1"/>
</dbReference>
<evidence type="ECO:0008006" key="4">
    <source>
        <dbReference type="Google" id="ProtNLM"/>
    </source>
</evidence>
<dbReference type="InParanoid" id="A0A2P6N3R1"/>
<evidence type="ECO:0000256" key="1">
    <source>
        <dbReference type="PROSITE-ProRule" id="PRU00339"/>
    </source>
</evidence>
<protein>
    <recommendedName>
        <fullName evidence="4">Factor VIII intron 22 protein</fullName>
    </recommendedName>
</protein>
<keyword evidence="1" id="KW-0802">TPR repeat</keyword>
<dbReference type="Proteomes" id="UP000241769">
    <property type="component" value="Unassembled WGS sequence"/>
</dbReference>
<dbReference type="PANTHER" id="PTHR16797">
    <property type="entry name" value="FACTOR VIII-ASSOCIATED GENE 1"/>
    <property type="match status" value="1"/>
</dbReference>
<dbReference type="SUPFAM" id="SSF48452">
    <property type="entry name" value="TPR-like"/>
    <property type="match status" value="1"/>
</dbReference>
<sequence length="344" mass="39142">MSSKEDFVESYRKIYTKLKKKSILRKPNYAECSEEINDLVNSLKRQSKSQPYIGFCLKAVARCEEALKNLTLEAVAFSDAGFSFWQREMERSEYGYLSFGEDFSEAVDCYHLAISVYKRLNKPAISAALYFEMAGFCKELGKNEEARDYFHTAAELQQENSGLCAINSLEKSVECNILLRDYGNTCSDLIWMMKLASEISTDTPTNTLVVSESGSLIVTPVRTSGIFQEIITKNARSVYTMVMMEAKVSLILVLILQGDFQQSRDFVSKLERDATANGVTTNTFRLIIELFETLIEQVERQDVEMVMAVQRELHPWMTRQQNTLVLMIIEELNASLRLASVANK</sequence>
<dbReference type="InterPro" id="IPR019734">
    <property type="entry name" value="TPR_rpt"/>
</dbReference>
<accession>A0A2P6N3R1</accession>
<evidence type="ECO:0000313" key="3">
    <source>
        <dbReference type="Proteomes" id="UP000241769"/>
    </source>
</evidence>
<evidence type="ECO:0000313" key="2">
    <source>
        <dbReference type="EMBL" id="PRP78595.1"/>
    </source>
</evidence>
<dbReference type="GO" id="GO:0099518">
    <property type="term" value="P:vesicle cytoskeletal trafficking"/>
    <property type="evidence" value="ECO:0007669"/>
    <property type="project" value="TreeGrafter"/>
</dbReference>
<feature type="repeat" description="TPR" evidence="1">
    <location>
        <begin position="127"/>
        <end position="160"/>
    </location>
</feature>
<reference evidence="2 3" key="1">
    <citation type="journal article" date="2018" name="Genome Biol. Evol.">
        <title>Multiple Roots of Fruiting Body Formation in Amoebozoa.</title>
        <authorList>
            <person name="Hillmann F."/>
            <person name="Forbes G."/>
            <person name="Novohradska S."/>
            <person name="Ferling I."/>
            <person name="Riege K."/>
            <person name="Groth M."/>
            <person name="Westermann M."/>
            <person name="Marz M."/>
            <person name="Spaller T."/>
            <person name="Winckler T."/>
            <person name="Schaap P."/>
            <person name="Glockner G."/>
        </authorList>
    </citation>
    <scope>NUCLEOTIDE SEQUENCE [LARGE SCALE GENOMIC DNA]</scope>
    <source>
        <strain evidence="2 3">Jena</strain>
    </source>
</reference>
<dbReference type="GO" id="GO:0005769">
    <property type="term" value="C:early endosome"/>
    <property type="evidence" value="ECO:0007669"/>
    <property type="project" value="TreeGrafter"/>
</dbReference>
<dbReference type="InterPro" id="IPR011990">
    <property type="entry name" value="TPR-like_helical_dom_sf"/>
</dbReference>
<dbReference type="InterPro" id="IPR039494">
    <property type="entry name" value="F8A"/>
</dbReference>
<dbReference type="PANTHER" id="PTHR16797:SF4">
    <property type="entry name" value="40-KDA HUNTINGTIN-ASSOCIATED PROTEIN"/>
    <property type="match status" value="1"/>
</dbReference>
<dbReference type="OrthoDB" id="10249246at2759"/>
<dbReference type="EMBL" id="MDYQ01000215">
    <property type="protein sequence ID" value="PRP78595.1"/>
    <property type="molecule type" value="Genomic_DNA"/>
</dbReference>
<dbReference type="Gene3D" id="1.25.40.10">
    <property type="entry name" value="Tetratricopeptide repeat domain"/>
    <property type="match status" value="1"/>
</dbReference>
<keyword evidence="3" id="KW-1185">Reference proteome</keyword>
<proteinExistence type="predicted"/>